<protein>
    <submittedName>
        <fullName evidence="1">Uncharacterized protein</fullName>
    </submittedName>
</protein>
<dbReference type="EMBL" id="KZ825552">
    <property type="protein sequence ID" value="PYI28256.1"/>
    <property type="molecule type" value="Genomic_DNA"/>
</dbReference>
<dbReference type="AlphaFoldDB" id="A0A2V5J3H7"/>
<proteinExistence type="predicted"/>
<name>A0A2V5J3H7_9EURO</name>
<dbReference type="Proteomes" id="UP000248817">
    <property type="component" value="Unassembled WGS sequence"/>
</dbReference>
<accession>A0A2V5J3H7</accession>
<keyword evidence="2" id="KW-1185">Reference proteome</keyword>
<reference evidence="1 2" key="1">
    <citation type="submission" date="2018-02" db="EMBL/GenBank/DDBJ databases">
        <title>The genomes of Aspergillus section Nigri reveals drivers in fungal speciation.</title>
        <authorList>
            <consortium name="DOE Joint Genome Institute"/>
            <person name="Vesth T.C."/>
            <person name="Nybo J."/>
            <person name="Theobald S."/>
            <person name="Brandl J."/>
            <person name="Frisvad J.C."/>
            <person name="Nielsen K.F."/>
            <person name="Lyhne E.K."/>
            <person name="Kogle M.E."/>
            <person name="Kuo A."/>
            <person name="Riley R."/>
            <person name="Clum A."/>
            <person name="Nolan M."/>
            <person name="Lipzen A."/>
            <person name="Salamov A."/>
            <person name="Henrissat B."/>
            <person name="Wiebenga A."/>
            <person name="De vries R.P."/>
            <person name="Grigoriev I.V."/>
            <person name="Mortensen U.H."/>
            <person name="Andersen M.R."/>
            <person name="Baker S.E."/>
        </authorList>
    </citation>
    <scope>NUCLEOTIDE SEQUENCE [LARGE SCALE GENOMIC DNA]</scope>
    <source>
        <strain evidence="1 2">CBS 114.80</strain>
    </source>
</reference>
<organism evidence="1 2">
    <name type="scientific">Aspergillus indologenus CBS 114.80</name>
    <dbReference type="NCBI Taxonomy" id="1450541"/>
    <lineage>
        <taxon>Eukaryota</taxon>
        <taxon>Fungi</taxon>
        <taxon>Dikarya</taxon>
        <taxon>Ascomycota</taxon>
        <taxon>Pezizomycotina</taxon>
        <taxon>Eurotiomycetes</taxon>
        <taxon>Eurotiomycetidae</taxon>
        <taxon>Eurotiales</taxon>
        <taxon>Aspergillaceae</taxon>
        <taxon>Aspergillus</taxon>
        <taxon>Aspergillus subgen. Circumdati</taxon>
    </lineage>
</organism>
<gene>
    <name evidence="1" type="ORF">BP00DRAFT_269856</name>
</gene>
<evidence type="ECO:0000313" key="2">
    <source>
        <dbReference type="Proteomes" id="UP000248817"/>
    </source>
</evidence>
<sequence>MTAVIPWLRRNWIAMFFYFDFHGNHDSPGTKIRLNLLARLADTRRSKKIVVVVDDEEEDGSCKCHKARKKQFLTWKISWFGWFVRPRGLRFHFCPSFFLSLQTSSSSFINFIAFLHVPRSTLHLPHSLPYMLHATCYMLHWVTPDTNPNTLSG</sequence>
<evidence type="ECO:0000313" key="1">
    <source>
        <dbReference type="EMBL" id="PYI28256.1"/>
    </source>
</evidence>